<keyword evidence="5" id="KW-1185">Reference proteome</keyword>
<keyword evidence="3" id="KW-0472">Membrane</keyword>
<name>A0A1A9GE19_9ACTN</name>
<protein>
    <submittedName>
        <fullName evidence="4">Chain length determinant protein</fullName>
    </submittedName>
</protein>
<dbReference type="Gene3D" id="3.40.50.300">
    <property type="entry name" value="P-loop containing nucleotide triphosphate hydrolases"/>
    <property type="match status" value="1"/>
</dbReference>
<dbReference type="PANTHER" id="PTHR32309:SF31">
    <property type="entry name" value="CAPSULAR EXOPOLYSACCHARIDE FAMILY"/>
    <property type="match status" value="1"/>
</dbReference>
<feature type="transmembrane region" description="Helical" evidence="3">
    <location>
        <begin position="41"/>
        <end position="60"/>
    </location>
</feature>
<dbReference type="RefSeq" id="WP_068105066.1">
    <property type="nucleotide sequence ID" value="NZ_CP015079.1"/>
</dbReference>
<dbReference type="Proteomes" id="UP000077868">
    <property type="component" value="Chromosome"/>
</dbReference>
<dbReference type="SUPFAM" id="SSF52540">
    <property type="entry name" value="P-loop containing nucleoside triphosphate hydrolases"/>
    <property type="match status" value="1"/>
</dbReference>
<dbReference type="InterPro" id="IPR050445">
    <property type="entry name" value="Bact_polysacc_biosynth/exp"/>
</dbReference>
<dbReference type="PANTHER" id="PTHR32309">
    <property type="entry name" value="TYROSINE-PROTEIN KINASE"/>
    <property type="match status" value="1"/>
</dbReference>
<feature type="transmembrane region" description="Helical" evidence="3">
    <location>
        <begin position="259"/>
        <end position="279"/>
    </location>
</feature>
<keyword evidence="1" id="KW-0175">Coiled coil</keyword>
<dbReference type="PATRIC" id="fig|1300347.3.peg.107"/>
<reference evidence="4 5" key="1">
    <citation type="submission" date="2016-03" db="EMBL/GenBank/DDBJ databases">
        <title>Complete genome sequence of a soil Actinobacterium, Nocardioides dokdonensis FR1436.</title>
        <authorList>
            <person name="Kwon S.-K."/>
            <person name="Kim K."/>
            <person name="Kim J.F."/>
        </authorList>
    </citation>
    <scope>NUCLEOTIDE SEQUENCE [LARGE SCALE GENOMIC DNA]</scope>
    <source>
        <strain evidence="4 5">FR1436</strain>
    </source>
</reference>
<keyword evidence="3" id="KW-1133">Transmembrane helix</keyword>
<gene>
    <name evidence="4" type="ORF">I601_0105</name>
</gene>
<dbReference type="InterPro" id="IPR027417">
    <property type="entry name" value="P-loop_NTPase"/>
</dbReference>
<proteinExistence type="predicted"/>
<dbReference type="EMBL" id="CP015079">
    <property type="protein sequence ID" value="ANH36559.1"/>
    <property type="molecule type" value="Genomic_DNA"/>
</dbReference>
<evidence type="ECO:0000256" key="1">
    <source>
        <dbReference type="SAM" id="Coils"/>
    </source>
</evidence>
<accession>A0A1A9GE19</accession>
<evidence type="ECO:0000256" key="2">
    <source>
        <dbReference type="SAM" id="MobiDB-lite"/>
    </source>
</evidence>
<evidence type="ECO:0000313" key="4">
    <source>
        <dbReference type="EMBL" id="ANH36559.1"/>
    </source>
</evidence>
<dbReference type="AlphaFoldDB" id="A0A1A9GE19"/>
<evidence type="ECO:0000313" key="5">
    <source>
        <dbReference type="Proteomes" id="UP000077868"/>
    </source>
</evidence>
<dbReference type="KEGG" id="ndk:I601_0105"/>
<feature type="coiled-coil region" evidence="1">
    <location>
        <begin position="159"/>
        <end position="228"/>
    </location>
</feature>
<feature type="region of interest" description="Disordered" evidence="2">
    <location>
        <begin position="509"/>
        <end position="533"/>
    </location>
</feature>
<dbReference type="STRING" id="1300347.I601_0105"/>
<keyword evidence="3" id="KW-0812">Transmembrane</keyword>
<organism evidence="4 5">
    <name type="scientific">Nocardioides dokdonensis FR1436</name>
    <dbReference type="NCBI Taxonomy" id="1300347"/>
    <lineage>
        <taxon>Bacteria</taxon>
        <taxon>Bacillati</taxon>
        <taxon>Actinomycetota</taxon>
        <taxon>Actinomycetes</taxon>
        <taxon>Propionibacteriales</taxon>
        <taxon>Nocardioidaceae</taxon>
        <taxon>Nocardioides</taxon>
    </lineage>
</organism>
<dbReference type="OrthoDB" id="3802884at2"/>
<sequence length="533" mass="56562">MRTSAWLVEAERPEQPELDEAGPGLVSLHFLRHALRRRWRAWVGVAVLGMVLGAAAAVVLPSSSSATVTLLLAQPVGADPSMAMNTDVSLLRTRTVASRVIDDLGLDLQPEQLQGSVTVTVATTTVLVVEAQGPDPEEAVRRTGALSKAFLAFRRETMELQADAQIDRYQARLEELGKQATTFTAQYEVLSSSGRQAQAQASEVLTRRAQVAAQISELEQEIERTRITTGAVIGASGVLDPTSLVVGRSALRTTALNTAAGLIVGGSVGVGWVLLAALLSQRLRRREDVALALGTSVRCSVGRLPGRLPGLAWSGRRRQAALDRLVETLGVVTEPEPGVPVRLGLGSVQSAAETVTVASAFAVEQALHGRRVLVVDLTERGRLEHVVPGQWAAVVHDVDQPAPEVVRPVGVPLRSVGPSGSPSRVATTGLLRQGAVREAWESAEVVLTVVDTDPAVGLEHLPAWADQMVLVVTAGRSTAERLRTTAELVRVAGLSLPFVLMVGADRHDESLGRAEQPEDDASAPGRATGRWGR</sequence>
<evidence type="ECO:0000256" key="3">
    <source>
        <dbReference type="SAM" id="Phobius"/>
    </source>
</evidence>